<dbReference type="RefSeq" id="WP_130180599.1">
    <property type="nucleotide sequence ID" value="NZ_CP035945.1"/>
</dbReference>
<dbReference type="Proteomes" id="UP000289794">
    <property type="component" value="Chromosome"/>
</dbReference>
<protein>
    <submittedName>
        <fullName evidence="2">Uncharacterized protein</fullName>
    </submittedName>
</protein>
<dbReference type="KEGG" id="bpro:PMF13cell1_01914"/>
<dbReference type="AlphaFoldDB" id="A0A4P6LYS0"/>
<organism evidence="2 3">
    <name type="scientific">Blautia producta</name>
    <dbReference type="NCBI Taxonomy" id="33035"/>
    <lineage>
        <taxon>Bacteria</taxon>
        <taxon>Bacillati</taxon>
        <taxon>Bacillota</taxon>
        <taxon>Clostridia</taxon>
        <taxon>Lachnospirales</taxon>
        <taxon>Lachnospiraceae</taxon>
        <taxon>Blautia</taxon>
    </lineage>
</organism>
<accession>A0A4P6LYS0</accession>
<reference evidence="2 3" key="1">
    <citation type="submission" date="2019-01" db="EMBL/GenBank/DDBJ databases">
        <title>PMF-metabolizing Aryl O-demethylase.</title>
        <authorList>
            <person name="Kim M."/>
        </authorList>
    </citation>
    <scope>NUCLEOTIDE SEQUENCE [LARGE SCALE GENOMIC DNA]</scope>
    <source>
        <strain evidence="2 3">PMF1</strain>
    </source>
</reference>
<feature type="chain" id="PRO_5021031142" evidence="1">
    <location>
        <begin position="25"/>
        <end position="170"/>
    </location>
</feature>
<sequence length="170" mass="18335">MKKKAAAGILILTVMASAVLPVNAASLGQQDMTINYREPNSWIVSIPQTAIYSDTSVMRTLEVSQINVEPGKKLQVKIGQNNGEDIEDGVVILNRTDNRAAVKTNVSMDSEGTEKVGTNSVIAEFQAEDTTPTYGGTIYFSAIYSDSENGVKAGDYAGTMTYRMEIADIQ</sequence>
<feature type="signal peptide" evidence="1">
    <location>
        <begin position="1"/>
        <end position="24"/>
    </location>
</feature>
<name>A0A4P6LYS0_9FIRM</name>
<proteinExistence type="predicted"/>
<gene>
    <name evidence="2" type="ORF">PMF13cell1_01914</name>
</gene>
<dbReference type="EMBL" id="CP035945">
    <property type="protein sequence ID" value="QBE96370.1"/>
    <property type="molecule type" value="Genomic_DNA"/>
</dbReference>
<evidence type="ECO:0000313" key="3">
    <source>
        <dbReference type="Proteomes" id="UP000289794"/>
    </source>
</evidence>
<evidence type="ECO:0000256" key="1">
    <source>
        <dbReference type="SAM" id="SignalP"/>
    </source>
</evidence>
<keyword evidence="1" id="KW-0732">Signal</keyword>
<evidence type="ECO:0000313" key="2">
    <source>
        <dbReference type="EMBL" id="QBE96370.1"/>
    </source>
</evidence>